<dbReference type="Pfam" id="PF04055">
    <property type="entry name" value="Radical_SAM"/>
    <property type="match status" value="1"/>
</dbReference>
<dbReference type="InterPro" id="IPR058240">
    <property type="entry name" value="rSAM_sf"/>
</dbReference>
<keyword evidence="4" id="KW-0408">Iron</keyword>
<dbReference type="Pfam" id="PF13311">
    <property type="entry name" value="DUF4080"/>
    <property type="match status" value="1"/>
</dbReference>
<dbReference type="SFLD" id="SFLDG01082">
    <property type="entry name" value="B12-binding_domain_containing"/>
    <property type="match status" value="1"/>
</dbReference>
<dbReference type="OrthoDB" id="9801424at2"/>
<dbReference type="InterPro" id="IPR051198">
    <property type="entry name" value="BchE-like"/>
</dbReference>
<dbReference type="CDD" id="cd02068">
    <property type="entry name" value="radical_SAM_B12_BD"/>
    <property type="match status" value="1"/>
</dbReference>
<evidence type="ECO:0000256" key="3">
    <source>
        <dbReference type="ARBA" id="ARBA00022723"/>
    </source>
</evidence>
<keyword evidence="8" id="KW-0560">Oxidoreductase</keyword>
<dbReference type="Gene3D" id="3.40.50.280">
    <property type="entry name" value="Cobalamin-binding domain"/>
    <property type="match status" value="1"/>
</dbReference>
<dbReference type="InterPro" id="IPR023404">
    <property type="entry name" value="rSAM_horseshoe"/>
</dbReference>
<evidence type="ECO:0000259" key="6">
    <source>
        <dbReference type="PROSITE" id="PS51332"/>
    </source>
</evidence>
<evidence type="ECO:0000259" key="7">
    <source>
        <dbReference type="PROSITE" id="PS51918"/>
    </source>
</evidence>
<dbReference type="InterPro" id="IPR025288">
    <property type="entry name" value="DUF4080"/>
</dbReference>
<dbReference type="PANTHER" id="PTHR43409:SF16">
    <property type="entry name" value="SLR0320 PROTEIN"/>
    <property type="match status" value="1"/>
</dbReference>
<evidence type="ECO:0000256" key="1">
    <source>
        <dbReference type="ARBA" id="ARBA00001966"/>
    </source>
</evidence>
<dbReference type="Proteomes" id="UP000255367">
    <property type="component" value="Unassembled WGS sequence"/>
</dbReference>
<dbReference type="InterPro" id="IPR006638">
    <property type="entry name" value="Elp3/MiaA/NifB-like_rSAM"/>
</dbReference>
<dbReference type="InterPro" id="IPR036724">
    <property type="entry name" value="Cobalamin-bd_sf"/>
</dbReference>
<dbReference type="EMBL" id="UHIO01000001">
    <property type="protein sequence ID" value="SUP41354.1"/>
    <property type="molecule type" value="Genomic_DNA"/>
</dbReference>
<sequence length="613" mass="70907">MKVVLSTLNSKFIHSSLALRYLRAYGRTRGQAYDIVEYTINMPVLDIISDLTEHEADIVGFACYIWNIDMTLHVASLLKAVKPEIKIVLGGPEVSYTARRILESHDYIDFIVQGEGEEVFAELVARLDKKESPFKPEITGILGRQRIGETLEQPINYSANTQIEEAEITKIVGSETVAEVADLGTIPFPYDESDMVDLEHKIIYYESSRGCPFSCQYCLSGNANTVRFFPQERTFKELKWFVDHKVKQVKFVDRTFNCAKHHHLPLMQWMHDVATNTNFHLEMEPVLMGDEEVALLSSAPKGRMQIEVGVQSTNPATLQAIRRYNNWDHICKVIAPVIKAGRTHVHMDLIVGLPHEPYERFAQSFNDVFSLTPHALQIGFLKLLQGSGLERSNEFSYVYDPKAPYEVLSTHVMPYEDIRFLKHFEDVFERFYNSERLRTVFGYLGQRLIREKSSAFHYFEALTKAWLQQDLHQRKLNDRDQMAFLHVYFEKQGDVVSQELLEYDCLVSFGGKVRGDELGLPKQTKELLQAGEAFWREETLVRQYIPTYRFVEWRRIRQDYCEHTVSLETAHILGALDNQTLETYQKEGLSKVTLIIDVKQRQRPFVRPEVVAN</sequence>
<keyword evidence="2" id="KW-0949">S-adenosyl-L-methionine</keyword>
<dbReference type="GO" id="GO:0005829">
    <property type="term" value="C:cytosol"/>
    <property type="evidence" value="ECO:0007669"/>
    <property type="project" value="TreeGrafter"/>
</dbReference>
<dbReference type="InterPro" id="IPR007197">
    <property type="entry name" value="rSAM"/>
</dbReference>
<evidence type="ECO:0000313" key="9">
    <source>
        <dbReference type="Proteomes" id="UP000255367"/>
    </source>
</evidence>
<evidence type="ECO:0000256" key="4">
    <source>
        <dbReference type="ARBA" id="ARBA00023004"/>
    </source>
</evidence>
<evidence type="ECO:0000256" key="5">
    <source>
        <dbReference type="ARBA" id="ARBA00023014"/>
    </source>
</evidence>
<dbReference type="GO" id="GO:0051539">
    <property type="term" value="F:4 iron, 4 sulfur cluster binding"/>
    <property type="evidence" value="ECO:0007669"/>
    <property type="project" value="UniProtKB-KW"/>
</dbReference>
<dbReference type="SUPFAM" id="SSF52242">
    <property type="entry name" value="Cobalamin (vitamin B12)-binding domain"/>
    <property type="match status" value="1"/>
</dbReference>
<reference evidence="8 9" key="1">
    <citation type="submission" date="2018-06" db="EMBL/GenBank/DDBJ databases">
        <authorList>
            <consortium name="Pathogen Informatics"/>
            <person name="Doyle S."/>
        </authorList>
    </citation>
    <scope>NUCLEOTIDE SEQUENCE [LARGE SCALE GENOMIC DNA]</scope>
    <source>
        <strain evidence="8 9">NCTC12020</strain>
    </source>
</reference>
<organism evidence="8 9">
    <name type="scientific">Veillonella criceti</name>
    <dbReference type="NCBI Taxonomy" id="103891"/>
    <lineage>
        <taxon>Bacteria</taxon>
        <taxon>Bacillati</taxon>
        <taxon>Bacillota</taxon>
        <taxon>Negativicutes</taxon>
        <taxon>Veillonellales</taxon>
        <taxon>Veillonellaceae</taxon>
        <taxon>Veillonella</taxon>
    </lineage>
</organism>
<comment type="cofactor">
    <cofactor evidence="1">
        <name>[4Fe-4S] cluster</name>
        <dbReference type="ChEBI" id="CHEBI:49883"/>
    </cofactor>
</comment>
<dbReference type="SUPFAM" id="SSF102114">
    <property type="entry name" value="Radical SAM enzymes"/>
    <property type="match status" value="1"/>
</dbReference>
<dbReference type="AlphaFoldDB" id="A0A380NI76"/>
<feature type="domain" description="Radical SAM core" evidence="7">
    <location>
        <begin position="197"/>
        <end position="419"/>
    </location>
</feature>
<dbReference type="Pfam" id="PF02310">
    <property type="entry name" value="B12-binding"/>
    <property type="match status" value="1"/>
</dbReference>
<dbReference type="PROSITE" id="PS51918">
    <property type="entry name" value="RADICAL_SAM"/>
    <property type="match status" value="1"/>
</dbReference>
<dbReference type="RefSeq" id="WP_115309791.1">
    <property type="nucleotide sequence ID" value="NZ_UHIO01000001.1"/>
</dbReference>
<accession>A0A380NI76</accession>
<dbReference type="GO" id="GO:0046872">
    <property type="term" value="F:metal ion binding"/>
    <property type="evidence" value="ECO:0007669"/>
    <property type="project" value="UniProtKB-KW"/>
</dbReference>
<evidence type="ECO:0000313" key="8">
    <source>
        <dbReference type="EMBL" id="SUP41354.1"/>
    </source>
</evidence>
<proteinExistence type="predicted"/>
<dbReference type="SFLD" id="SFLDG01123">
    <property type="entry name" value="methyltransferase_(Class_B)"/>
    <property type="match status" value="1"/>
</dbReference>
<dbReference type="InterPro" id="IPR006158">
    <property type="entry name" value="Cobalamin-bd"/>
</dbReference>
<evidence type="ECO:0000256" key="2">
    <source>
        <dbReference type="ARBA" id="ARBA00022691"/>
    </source>
</evidence>
<protein>
    <submittedName>
        <fullName evidence="8">Oxygen-independent coproporphyrinogen-III oxidase 2</fullName>
        <ecNumber evidence="8">1.3.98.3</ecNumber>
    </submittedName>
</protein>
<keyword evidence="9" id="KW-1185">Reference proteome</keyword>
<dbReference type="PANTHER" id="PTHR43409">
    <property type="entry name" value="ANAEROBIC MAGNESIUM-PROTOPORPHYRIN IX MONOMETHYL ESTER CYCLASE-RELATED"/>
    <property type="match status" value="1"/>
</dbReference>
<dbReference type="EC" id="1.3.98.3" evidence="8"/>
<dbReference type="GO" id="GO:0051989">
    <property type="term" value="F:coproporphyrinogen dehydrogenase activity"/>
    <property type="evidence" value="ECO:0007669"/>
    <property type="project" value="UniProtKB-EC"/>
</dbReference>
<dbReference type="PROSITE" id="PS51332">
    <property type="entry name" value="B12_BINDING"/>
    <property type="match status" value="1"/>
</dbReference>
<dbReference type="GO" id="GO:0031419">
    <property type="term" value="F:cobalamin binding"/>
    <property type="evidence" value="ECO:0007669"/>
    <property type="project" value="InterPro"/>
</dbReference>
<dbReference type="Gene3D" id="3.80.30.20">
    <property type="entry name" value="tm_1862 like domain"/>
    <property type="match status" value="1"/>
</dbReference>
<dbReference type="SMART" id="SM00729">
    <property type="entry name" value="Elp3"/>
    <property type="match status" value="1"/>
</dbReference>
<keyword evidence="3" id="KW-0479">Metal-binding</keyword>
<gene>
    <name evidence="8" type="primary">hemZ_2</name>
    <name evidence="8" type="ORF">NCTC12020_00548</name>
</gene>
<feature type="domain" description="B12-binding" evidence="6">
    <location>
        <begin position="1"/>
        <end position="134"/>
    </location>
</feature>
<dbReference type="SFLD" id="SFLDS00029">
    <property type="entry name" value="Radical_SAM"/>
    <property type="match status" value="1"/>
</dbReference>
<name>A0A380NI76_9FIRM</name>
<keyword evidence="5" id="KW-0411">Iron-sulfur</keyword>
<dbReference type="InterPro" id="IPR034466">
    <property type="entry name" value="Methyltransferase_Class_B"/>
</dbReference>